<evidence type="ECO:0000313" key="7">
    <source>
        <dbReference type="EMBL" id="RSL19432.1"/>
    </source>
</evidence>
<dbReference type="InterPro" id="IPR036995">
    <property type="entry name" value="MPG_sf"/>
</dbReference>
<evidence type="ECO:0000256" key="2">
    <source>
        <dbReference type="ARBA" id="ARBA00022763"/>
    </source>
</evidence>
<reference evidence="7 8" key="1">
    <citation type="submission" date="2018-12" db="EMBL/GenBank/DDBJ databases">
        <title>Sequencing of bacterial isolates from soil warming experiment in Harvard Forest, Massachusetts, USA.</title>
        <authorList>
            <person name="Deangelis K."/>
        </authorList>
    </citation>
    <scope>NUCLEOTIDE SEQUENCE [LARGE SCALE GENOMIC DNA]</scope>
    <source>
        <strain evidence="7 8">EB153</strain>
    </source>
</reference>
<evidence type="ECO:0000256" key="5">
    <source>
        <dbReference type="HAMAP-Rule" id="MF_00527"/>
    </source>
</evidence>
<keyword evidence="4 5" id="KW-0234">DNA repair</keyword>
<dbReference type="PANTHER" id="PTHR10429:SF0">
    <property type="entry name" value="DNA-3-METHYLADENINE GLYCOSYLASE"/>
    <property type="match status" value="1"/>
</dbReference>
<feature type="region of interest" description="Disordered" evidence="6">
    <location>
        <begin position="196"/>
        <end position="217"/>
    </location>
</feature>
<dbReference type="SUPFAM" id="SSF50486">
    <property type="entry name" value="FMT C-terminal domain-like"/>
    <property type="match status" value="1"/>
</dbReference>
<evidence type="ECO:0000256" key="4">
    <source>
        <dbReference type="ARBA" id="ARBA00023204"/>
    </source>
</evidence>
<dbReference type="GO" id="GO:0003677">
    <property type="term" value="F:DNA binding"/>
    <property type="evidence" value="ECO:0007669"/>
    <property type="project" value="InterPro"/>
</dbReference>
<comment type="similarity">
    <text evidence="1 5">Belongs to the DNA glycosylase MPG family.</text>
</comment>
<dbReference type="GO" id="GO:0003905">
    <property type="term" value="F:alkylbase DNA N-glycosylase activity"/>
    <property type="evidence" value="ECO:0007669"/>
    <property type="project" value="InterPro"/>
</dbReference>
<dbReference type="InterPro" id="IPR003180">
    <property type="entry name" value="MPG"/>
</dbReference>
<gene>
    <name evidence="7" type="ORF">EDE15_5101</name>
</gene>
<dbReference type="Pfam" id="PF02245">
    <property type="entry name" value="Pur_DNA_glyco"/>
    <property type="match status" value="1"/>
</dbReference>
<proteinExistence type="inferred from homology"/>
<dbReference type="AlphaFoldDB" id="A0A428MRA4"/>
<dbReference type="NCBIfam" id="NF002003">
    <property type="entry name" value="PRK00802.1-3"/>
    <property type="match status" value="1"/>
</dbReference>
<dbReference type="EC" id="3.2.2.-" evidence="5"/>
<dbReference type="GO" id="GO:0006284">
    <property type="term" value="P:base-excision repair"/>
    <property type="evidence" value="ECO:0007669"/>
    <property type="project" value="InterPro"/>
</dbReference>
<name>A0A428MRA4_9BACT</name>
<dbReference type="Proteomes" id="UP000269669">
    <property type="component" value="Unassembled WGS sequence"/>
</dbReference>
<accession>A0A428MRA4</accession>
<evidence type="ECO:0000256" key="6">
    <source>
        <dbReference type="SAM" id="MobiDB-lite"/>
    </source>
</evidence>
<dbReference type="RefSeq" id="WP_125487655.1">
    <property type="nucleotide sequence ID" value="NZ_RSDW01000001.1"/>
</dbReference>
<evidence type="ECO:0000256" key="1">
    <source>
        <dbReference type="ARBA" id="ARBA00009232"/>
    </source>
</evidence>
<sequence length="217" mass="23762">MSASPQTRHTNKLLTRAFYSRSPETVARALLGKLLIRDLHGERLTGRITEVEAYLGLTDPASHAYRGLTPNNFPLFGPPGHTHVYFIYGMYYCLNAAAHLPGEAGGVLIRAITPIDGIETMAHLRRVSLNARPKLLTGGPGRLCQALDITRKNSNDLDLTSPNSPIQIADDGTHPTDIQITPRIGLSKAADRPLRFLTSETTKTRSPKAHIKTPVKK</sequence>
<feature type="compositionally biased region" description="Basic residues" evidence="6">
    <location>
        <begin position="205"/>
        <end position="217"/>
    </location>
</feature>
<dbReference type="InterPro" id="IPR011034">
    <property type="entry name" value="Formyl_transferase-like_C_sf"/>
</dbReference>
<dbReference type="OrthoDB" id="9794313at2"/>
<dbReference type="HAMAP" id="MF_00527">
    <property type="entry name" value="3MGH"/>
    <property type="match status" value="1"/>
</dbReference>
<dbReference type="Gene3D" id="3.10.300.10">
    <property type="entry name" value="Methylpurine-DNA glycosylase (MPG)"/>
    <property type="match status" value="1"/>
</dbReference>
<keyword evidence="8" id="KW-1185">Reference proteome</keyword>
<comment type="caution">
    <text evidence="7">The sequence shown here is derived from an EMBL/GenBank/DDBJ whole genome shotgun (WGS) entry which is preliminary data.</text>
</comment>
<dbReference type="CDD" id="cd00540">
    <property type="entry name" value="AAG"/>
    <property type="match status" value="1"/>
</dbReference>
<evidence type="ECO:0000256" key="3">
    <source>
        <dbReference type="ARBA" id="ARBA00022801"/>
    </source>
</evidence>
<dbReference type="NCBIfam" id="TIGR00567">
    <property type="entry name" value="3mg"/>
    <property type="match status" value="1"/>
</dbReference>
<organism evidence="7 8">
    <name type="scientific">Edaphobacter aggregans</name>
    <dbReference type="NCBI Taxonomy" id="570835"/>
    <lineage>
        <taxon>Bacteria</taxon>
        <taxon>Pseudomonadati</taxon>
        <taxon>Acidobacteriota</taxon>
        <taxon>Terriglobia</taxon>
        <taxon>Terriglobales</taxon>
        <taxon>Acidobacteriaceae</taxon>
        <taxon>Edaphobacter</taxon>
    </lineage>
</organism>
<dbReference type="PANTHER" id="PTHR10429">
    <property type="entry name" value="DNA-3-METHYLADENINE GLYCOSYLASE"/>
    <property type="match status" value="1"/>
</dbReference>
<keyword evidence="3 5" id="KW-0378">Hydrolase</keyword>
<dbReference type="FunFam" id="3.10.300.10:FF:000001">
    <property type="entry name" value="Putative 3-methyladenine DNA glycosylase"/>
    <property type="match status" value="1"/>
</dbReference>
<dbReference type="EMBL" id="RSDW01000001">
    <property type="protein sequence ID" value="RSL19432.1"/>
    <property type="molecule type" value="Genomic_DNA"/>
</dbReference>
<keyword evidence="2 5" id="KW-0227">DNA damage</keyword>
<evidence type="ECO:0000313" key="8">
    <source>
        <dbReference type="Proteomes" id="UP000269669"/>
    </source>
</evidence>
<protein>
    <recommendedName>
        <fullName evidence="5">Putative 3-methyladenine DNA glycosylase</fullName>
        <ecNumber evidence="5">3.2.2.-</ecNumber>
    </recommendedName>
</protein>